<proteinExistence type="inferred from homology"/>
<feature type="binding site" evidence="3">
    <location>
        <position position="106"/>
    </location>
    <ligand>
        <name>Mn(2+)</name>
        <dbReference type="ChEBI" id="CHEBI:29035"/>
        <label>2</label>
    </ligand>
</feature>
<evidence type="ECO:0000313" key="5">
    <source>
        <dbReference type="EMBL" id="CAC5429727.1"/>
    </source>
</evidence>
<dbReference type="InterPro" id="IPR036264">
    <property type="entry name" value="Bact_exopeptidase_dim_dom"/>
</dbReference>
<dbReference type="NCBIfam" id="TIGR01891">
    <property type="entry name" value="amidohydrolases"/>
    <property type="match status" value="1"/>
</dbReference>
<dbReference type="VEuPathDB" id="TriTrypDB:LdCL_200022100"/>
<dbReference type="AlphaFoldDB" id="A0A504XAY5"/>
<feature type="binding site" evidence="3">
    <location>
        <position position="140"/>
    </location>
    <ligand>
        <name>Mn(2+)</name>
        <dbReference type="ChEBI" id="CHEBI:29035"/>
        <label>2</label>
    </ligand>
</feature>
<sequence>MSFVQTLITAVQPEVVQWRRHIHEYPYVAYEEQPTADYVADVLSSMPAPLDIRRLTPNSVVADLRGGTGEGPMYALRADMDALPLQEESGEPFSSKRPGVMHACGHDAHTAMLLGAVKVLCQMRDRIRGTVRFVFQHAEEVVPSGAKQLVGLGVLDGVSMIFGLHVDVMRPSGSIWCRMGTIMGACNDFDIVIRGAGGHASQPELCVDPILIASEVVANLQSVVSRRVSALKAPVLSITTFEGGRGSYNVIPDTVRMRGTLRCLDRDTQARVPSLMEEIIAGITKAHGAQYELSWLEPNIVTYNDPKAYEVAKAAAVRLVGEGNYHELSTPLLGVADFSEYQAVVPGCLCWLGVGNSALGDANNHNYSSRFRMNEAGMELGVKHHVLIIASLMMQTEGSKE</sequence>
<reference evidence="7" key="1">
    <citation type="submission" date="2019-02" db="EMBL/GenBank/DDBJ databases">
        <title>FDA dAtabase for Regulatory Grade micrObial Sequences (FDA-ARGOS): Supporting development and validation of Infectious Disease Dx tests.</title>
        <authorList>
            <person name="Duncan R."/>
            <person name="Fisher C."/>
            <person name="Tallon L."/>
            <person name="Sadzewicz L."/>
            <person name="Sengamalay N."/>
            <person name="Ott S."/>
            <person name="Godinez A."/>
            <person name="Nagaraj S."/>
            <person name="Vavikolanu K."/>
            <person name="Vyas G."/>
            <person name="Nadendla S."/>
            <person name="Aluvathingal J."/>
            <person name="Sichtig H."/>
        </authorList>
    </citation>
    <scope>NUCLEOTIDE SEQUENCE [LARGE SCALE GENOMIC DNA]</scope>
    <source>
        <strain evidence="7">FDAARGOS_360</strain>
    </source>
</reference>
<dbReference type="InterPro" id="IPR017439">
    <property type="entry name" value="Amidohydrolase"/>
</dbReference>
<dbReference type="PANTHER" id="PTHR11014:SF63">
    <property type="entry name" value="METALLOPEPTIDASE, PUTATIVE (AFU_ORTHOLOGUE AFUA_6G09600)-RELATED"/>
    <property type="match status" value="1"/>
</dbReference>
<evidence type="ECO:0000259" key="4">
    <source>
        <dbReference type="Pfam" id="PF07687"/>
    </source>
</evidence>
<evidence type="ECO:0000313" key="7">
    <source>
        <dbReference type="Proteomes" id="UP000318821"/>
    </source>
</evidence>
<reference evidence="5" key="3">
    <citation type="submission" date="2020-06" db="EMBL/GenBank/DDBJ databases">
        <authorList>
            <person name="Camacho E."/>
            <person name="Gonzalez-de la Fuente S."/>
            <person name="Rastrojo A."/>
            <person name="Peiro-Pastor R."/>
            <person name="Solana JC."/>
            <person name="Tabera L."/>
            <person name="Gamarro F."/>
            <person name="Carrasco-Ramiro F."/>
            <person name="Requena JM."/>
            <person name="Aguado B."/>
        </authorList>
    </citation>
    <scope>NUCLEOTIDE SEQUENCE</scope>
</reference>
<dbReference type="Pfam" id="PF01546">
    <property type="entry name" value="Peptidase_M20"/>
    <property type="match status" value="1"/>
</dbReference>
<keyword evidence="3" id="KW-0464">Manganese</keyword>
<name>A0A504XAY5_LEIDO</name>
<dbReference type="Proteomes" id="UP000601710">
    <property type="component" value="Chromosome 20"/>
</dbReference>
<feature type="binding site" evidence="3">
    <location>
        <position position="165"/>
    </location>
    <ligand>
        <name>Mn(2+)</name>
        <dbReference type="ChEBI" id="CHEBI:29035"/>
        <label>2</label>
    </ligand>
</feature>
<gene>
    <name evidence="6" type="ORF">CGC20_31255</name>
    <name evidence="5" type="ORF">LDHU3_20.2110</name>
</gene>
<feature type="binding site" evidence="3">
    <location>
        <position position="365"/>
    </location>
    <ligand>
        <name>Mn(2+)</name>
        <dbReference type="ChEBI" id="CHEBI:29035"/>
        <label>2</label>
    </ligand>
</feature>
<accession>A0A504XAY5</accession>
<dbReference type="VEuPathDB" id="TriTrypDB:LDHU3_20.2110"/>
<dbReference type="Proteomes" id="UP000318821">
    <property type="component" value="Unassembled WGS sequence"/>
</dbReference>
<reference evidence="6" key="2">
    <citation type="submission" date="2019-02" db="EMBL/GenBank/DDBJ databases">
        <title>FDA dAtabase for Regulatory Grade micrObial Sequences (FDA-ARGOS): Supporting development and validation of Infectious Disease Dx tests.</title>
        <authorList>
            <person name="Duncan R."/>
            <person name="Fisher C."/>
            <person name="Tallon L.J."/>
            <person name="Sadzewicz L."/>
            <person name="Sengamalay N."/>
            <person name="Ott S."/>
            <person name="Godinez A."/>
            <person name="Nagaraj S."/>
            <person name="Nadendla S."/>
            <person name="Sichtig H."/>
        </authorList>
    </citation>
    <scope>NUCLEOTIDE SEQUENCE</scope>
    <source>
        <strain evidence="6">FDAARGOS_360</strain>
    </source>
</reference>
<feature type="domain" description="Peptidase M20 dimerisation" evidence="4">
    <location>
        <begin position="189"/>
        <end position="281"/>
    </location>
</feature>
<comment type="cofactor">
    <cofactor evidence="3">
        <name>Mn(2+)</name>
        <dbReference type="ChEBI" id="CHEBI:29035"/>
    </cofactor>
    <text evidence="3">The Mn(2+) ion enhances activity.</text>
</comment>
<dbReference type="InterPro" id="IPR011650">
    <property type="entry name" value="Peptidase_M20_dimer"/>
</dbReference>
<dbReference type="GO" id="GO:0046872">
    <property type="term" value="F:metal ion binding"/>
    <property type="evidence" value="ECO:0007669"/>
    <property type="project" value="UniProtKB-KW"/>
</dbReference>
<feature type="binding site" evidence="3">
    <location>
        <position position="104"/>
    </location>
    <ligand>
        <name>Mn(2+)</name>
        <dbReference type="ChEBI" id="CHEBI:29035"/>
        <label>2</label>
    </ligand>
</feature>
<dbReference type="Pfam" id="PF07687">
    <property type="entry name" value="M20_dimer"/>
    <property type="match status" value="1"/>
</dbReference>
<organism evidence="6 7">
    <name type="scientific">Leishmania donovani</name>
    <dbReference type="NCBI Taxonomy" id="5661"/>
    <lineage>
        <taxon>Eukaryota</taxon>
        <taxon>Discoba</taxon>
        <taxon>Euglenozoa</taxon>
        <taxon>Kinetoplastea</taxon>
        <taxon>Metakinetoplastina</taxon>
        <taxon>Trypanosomatida</taxon>
        <taxon>Trypanosomatidae</taxon>
        <taxon>Leishmaniinae</taxon>
        <taxon>Leishmania</taxon>
    </lineage>
</organism>
<dbReference type="VEuPathDB" id="TriTrypDB:LdBPK_311130.1"/>
<dbReference type="SUPFAM" id="SSF55031">
    <property type="entry name" value="Bacterial exopeptidase dimerisation domain"/>
    <property type="match status" value="1"/>
</dbReference>
<dbReference type="CDD" id="cd08021">
    <property type="entry name" value="M20_Acy1_YhaA-like"/>
    <property type="match status" value="1"/>
</dbReference>
<dbReference type="SUPFAM" id="SSF53187">
    <property type="entry name" value="Zn-dependent exopeptidases"/>
    <property type="match status" value="1"/>
</dbReference>
<protein>
    <submittedName>
        <fullName evidence="6">Amidohydrolase family protein</fullName>
    </submittedName>
    <submittedName>
        <fullName evidence="5">Amidohydrolase_putative/GeneDB:LmjF.20.1550/GeneD B:LmjF.20.1560/GeneDB:LmjF.20.1570</fullName>
    </submittedName>
</protein>
<dbReference type="EMBL" id="RHLD01000038">
    <property type="protein sequence ID" value="TPP45414.1"/>
    <property type="molecule type" value="Genomic_DNA"/>
</dbReference>
<keyword evidence="3" id="KW-0479">Metal-binding</keyword>
<evidence type="ECO:0000256" key="3">
    <source>
        <dbReference type="PIRSR" id="PIRSR005962-1"/>
    </source>
</evidence>
<comment type="similarity">
    <text evidence="1">Belongs to the peptidase M20 family.</text>
</comment>
<evidence type="ECO:0000256" key="1">
    <source>
        <dbReference type="ARBA" id="ARBA00006153"/>
    </source>
</evidence>
<evidence type="ECO:0000313" key="6">
    <source>
        <dbReference type="EMBL" id="TPP45414.1"/>
    </source>
</evidence>
<dbReference type="PANTHER" id="PTHR11014">
    <property type="entry name" value="PEPTIDASE M20 FAMILY MEMBER"/>
    <property type="match status" value="1"/>
</dbReference>
<dbReference type="InterPro" id="IPR002933">
    <property type="entry name" value="Peptidase_M20"/>
</dbReference>
<dbReference type="PIRSF" id="PIRSF005962">
    <property type="entry name" value="Pept_M20D_amidohydro"/>
    <property type="match status" value="1"/>
</dbReference>
<dbReference type="EMBL" id="LR812640">
    <property type="protein sequence ID" value="CAC5429727.1"/>
    <property type="molecule type" value="Genomic_DNA"/>
</dbReference>
<dbReference type="Gene3D" id="3.30.70.360">
    <property type="match status" value="1"/>
</dbReference>
<dbReference type="FunFam" id="3.30.70.360:FF:000001">
    <property type="entry name" value="N-acetyldiaminopimelate deacetylase"/>
    <property type="match status" value="1"/>
</dbReference>
<dbReference type="Gene3D" id="3.40.630.10">
    <property type="entry name" value="Zn peptidases"/>
    <property type="match status" value="1"/>
</dbReference>
<keyword evidence="2 6" id="KW-0378">Hydrolase</keyword>
<dbReference type="GO" id="GO:0016787">
    <property type="term" value="F:hydrolase activity"/>
    <property type="evidence" value="ECO:0007669"/>
    <property type="project" value="UniProtKB-KW"/>
</dbReference>
<evidence type="ECO:0000256" key="2">
    <source>
        <dbReference type="ARBA" id="ARBA00022801"/>
    </source>
</evidence>